<proteinExistence type="predicted"/>
<keyword evidence="3" id="KW-1185">Reference proteome</keyword>
<dbReference type="AlphaFoldDB" id="A0AAD3Y965"/>
<feature type="region of interest" description="Disordered" evidence="1">
    <location>
        <begin position="1"/>
        <end position="26"/>
    </location>
</feature>
<dbReference type="Proteomes" id="UP001279734">
    <property type="component" value="Unassembled WGS sequence"/>
</dbReference>
<dbReference type="EMBL" id="BSYO01000054">
    <property type="protein sequence ID" value="GMH32056.1"/>
    <property type="molecule type" value="Genomic_DNA"/>
</dbReference>
<comment type="caution">
    <text evidence="2">The sequence shown here is derived from an EMBL/GenBank/DDBJ whole genome shotgun (WGS) entry which is preliminary data.</text>
</comment>
<accession>A0AAD3Y965</accession>
<organism evidence="2 3">
    <name type="scientific">Nepenthes gracilis</name>
    <name type="common">Slender pitcher plant</name>
    <dbReference type="NCBI Taxonomy" id="150966"/>
    <lineage>
        <taxon>Eukaryota</taxon>
        <taxon>Viridiplantae</taxon>
        <taxon>Streptophyta</taxon>
        <taxon>Embryophyta</taxon>
        <taxon>Tracheophyta</taxon>
        <taxon>Spermatophyta</taxon>
        <taxon>Magnoliopsida</taxon>
        <taxon>eudicotyledons</taxon>
        <taxon>Gunneridae</taxon>
        <taxon>Pentapetalae</taxon>
        <taxon>Caryophyllales</taxon>
        <taxon>Nepenthaceae</taxon>
        <taxon>Nepenthes</taxon>
    </lineage>
</organism>
<reference evidence="2" key="1">
    <citation type="submission" date="2023-05" db="EMBL/GenBank/DDBJ databases">
        <title>Nepenthes gracilis genome sequencing.</title>
        <authorList>
            <person name="Fukushima K."/>
        </authorList>
    </citation>
    <scope>NUCLEOTIDE SEQUENCE</scope>
    <source>
        <strain evidence="2">SING2019-196</strain>
    </source>
</reference>
<gene>
    <name evidence="2" type="ORF">Nepgr_033900</name>
</gene>
<protein>
    <submittedName>
        <fullName evidence="2">Uncharacterized protein</fullName>
    </submittedName>
</protein>
<evidence type="ECO:0000313" key="2">
    <source>
        <dbReference type="EMBL" id="GMH32056.1"/>
    </source>
</evidence>
<evidence type="ECO:0000256" key="1">
    <source>
        <dbReference type="SAM" id="MobiDB-lite"/>
    </source>
</evidence>
<evidence type="ECO:0000313" key="3">
    <source>
        <dbReference type="Proteomes" id="UP001279734"/>
    </source>
</evidence>
<sequence>MQLRLSRQLGDATQSNRQHHITRGSNQEIRWLMNPKGHPHRQFTAIKPPTQGTKSNMRCCSPAPVDRKSFNRTTCHKEISLYAYRRQPSYTMYPRRPVSLIRHLRMRFEPFNFAILHQVQHQIHARNILQSPAKHI</sequence>
<name>A0AAD3Y965_NEPGR</name>